<sequence>MVSFCPLCGNMLMVRTINGNEYYCDGCPYKFPIKSERTRTSFKRKKVDDVLGGEKAWENVDQADAQCPKCQHHRAYFMQIQTRSADEPMTTFYKCVKCGTQWREQ</sequence>
<accession>A0A139AN53</accession>
<keyword evidence="5 10" id="KW-0862">Zinc</keyword>
<feature type="binding site" evidence="10">
    <location>
        <position position="24"/>
    </location>
    <ligand>
        <name>Zn(2+)</name>
        <dbReference type="ChEBI" id="CHEBI:29105"/>
        <label>1</label>
    </ligand>
</feature>
<evidence type="ECO:0000256" key="11">
    <source>
        <dbReference type="PIRSR" id="PIRSR005586-2"/>
    </source>
</evidence>
<comment type="function">
    <text evidence="9">DNA-dependent RNA polymerase catalyzes the transcription of DNA into RNA using the four ribonucleoside triphosphates as substrates.</text>
</comment>
<evidence type="ECO:0000256" key="2">
    <source>
        <dbReference type="ARBA" id="ARBA00022478"/>
    </source>
</evidence>
<evidence type="ECO:0000256" key="5">
    <source>
        <dbReference type="ARBA" id="ARBA00022833"/>
    </source>
</evidence>
<dbReference type="GO" id="GO:0006384">
    <property type="term" value="P:transcription initiation at RNA polymerase III promoter"/>
    <property type="evidence" value="ECO:0007669"/>
    <property type="project" value="EnsemblFungi"/>
</dbReference>
<dbReference type="InterPro" id="IPR034014">
    <property type="entry name" value="Zn_ribbon_RPC11_C"/>
</dbReference>
<dbReference type="InterPro" id="IPR012164">
    <property type="entry name" value="Rpa12/Rpb9/Rpc10/TFS"/>
</dbReference>
<keyword evidence="8 9" id="KW-0539">Nucleus</keyword>
<name>A0A139AN53_GONPJ</name>
<evidence type="ECO:0000256" key="9">
    <source>
        <dbReference type="PIRNR" id="PIRNR005586"/>
    </source>
</evidence>
<feature type="binding site" evidence="10">
    <location>
        <position position="8"/>
    </location>
    <ligand>
        <name>Zn(2+)</name>
        <dbReference type="ChEBI" id="CHEBI:29105"/>
        <label>1</label>
    </ligand>
</feature>
<dbReference type="CDD" id="cd10509">
    <property type="entry name" value="Zn-ribbon_RPC11"/>
    <property type="match status" value="1"/>
</dbReference>
<dbReference type="GO" id="GO:0042780">
    <property type="term" value="P:tRNA 3'-end processing"/>
    <property type="evidence" value="ECO:0007669"/>
    <property type="project" value="EnsemblFungi"/>
</dbReference>
<keyword evidence="4 11" id="KW-0863">Zinc-finger</keyword>
<dbReference type="OrthoDB" id="282152at2759"/>
<gene>
    <name evidence="14" type="ORF">M427DRAFT_96347</name>
</gene>
<evidence type="ECO:0000256" key="1">
    <source>
        <dbReference type="ARBA" id="ARBA00004123"/>
    </source>
</evidence>
<keyword evidence="2 9" id="KW-0240">DNA-directed RNA polymerase</keyword>
<dbReference type="PROSITE" id="PS51133">
    <property type="entry name" value="ZF_TFIIS_2"/>
    <property type="match status" value="1"/>
</dbReference>
<dbReference type="GO" id="GO:0006355">
    <property type="term" value="P:regulation of DNA-templated transcription"/>
    <property type="evidence" value="ECO:0007669"/>
    <property type="project" value="InterPro"/>
</dbReference>
<feature type="binding site" evidence="10">
    <location>
        <position position="67"/>
    </location>
    <ligand>
        <name>Zn(2+)</name>
        <dbReference type="ChEBI" id="CHEBI:29105"/>
        <label>2</label>
    </ligand>
</feature>
<evidence type="ECO:0000313" key="15">
    <source>
        <dbReference type="Proteomes" id="UP000070544"/>
    </source>
</evidence>
<dbReference type="PROSITE" id="PS00466">
    <property type="entry name" value="ZF_TFIIS_1"/>
    <property type="match status" value="1"/>
</dbReference>
<dbReference type="OMA" id="MEFCDEC"/>
<dbReference type="GO" id="GO:0003899">
    <property type="term" value="F:DNA-directed RNA polymerase activity"/>
    <property type="evidence" value="ECO:0007669"/>
    <property type="project" value="EnsemblFungi"/>
</dbReference>
<dbReference type="PANTHER" id="PTHR11239:SF12">
    <property type="entry name" value="DNA-DIRECTED RNA POLYMERASE III SUBUNIT RPC10"/>
    <property type="match status" value="1"/>
</dbReference>
<protein>
    <recommendedName>
        <fullName evidence="9">DNA-directed RNA polymerase subunit</fullName>
    </recommendedName>
</protein>
<dbReference type="Pfam" id="PF02150">
    <property type="entry name" value="Zn_ribbon_RPB9"/>
    <property type="match status" value="1"/>
</dbReference>
<evidence type="ECO:0000256" key="6">
    <source>
        <dbReference type="ARBA" id="ARBA00023015"/>
    </source>
</evidence>
<feature type="domain" description="TFIIS-type" evidence="13">
    <location>
        <begin position="63"/>
        <end position="103"/>
    </location>
</feature>
<dbReference type="GO" id="GO:0042797">
    <property type="term" value="P:tRNA transcription by RNA polymerase III"/>
    <property type="evidence" value="ECO:0007669"/>
    <property type="project" value="EnsemblFungi"/>
</dbReference>
<keyword evidence="3 10" id="KW-0479">Metal-binding</keyword>
<dbReference type="Proteomes" id="UP000070544">
    <property type="component" value="Unassembled WGS sequence"/>
</dbReference>
<dbReference type="EMBL" id="KQ965743">
    <property type="protein sequence ID" value="KXS18190.1"/>
    <property type="molecule type" value="Genomic_DNA"/>
</dbReference>
<feature type="binding site" evidence="10">
    <location>
        <position position="70"/>
    </location>
    <ligand>
        <name>Zn(2+)</name>
        <dbReference type="ChEBI" id="CHEBI:29105"/>
        <label>2</label>
    </ligand>
</feature>
<keyword evidence="7 9" id="KW-0804">Transcription</keyword>
<feature type="zinc finger region" description="C4-type" evidence="11">
    <location>
        <begin position="5"/>
        <end position="27"/>
    </location>
</feature>
<dbReference type="STRING" id="1344416.A0A139AN53"/>
<dbReference type="Gene3D" id="2.20.25.10">
    <property type="match status" value="1"/>
</dbReference>
<organism evidence="14 15">
    <name type="scientific">Gonapodya prolifera (strain JEL478)</name>
    <name type="common">Monoblepharis prolifera</name>
    <dbReference type="NCBI Taxonomy" id="1344416"/>
    <lineage>
        <taxon>Eukaryota</taxon>
        <taxon>Fungi</taxon>
        <taxon>Fungi incertae sedis</taxon>
        <taxon>Chytridiomycota</taxon>
        <taxon>Chytridiomycota incertae sedis</taxon>
        <taxon>Monoblepharidomycetes</taxon>
        <taxon>Monoblepharidales</taxon>
        <taxon>Gonapodyaceae</taxon>
        <taxon>Gonapodya</taxon>
    </lineage>
</organism>
<dbReference type="GO" id="GO:0006386">
    <property type="term" value="P:termination of RNA polymerase III transcription"/>
    <property type="evidence" value="ECO:0007669"/>
    <property type="project" value="EnsemblFungi"/>
</dbReference>
<evidence type="ECO:0000256" key="10">
    <source>
        <dbReference type="PIRSR" id="PIRSR005586-1"/>
    </source>
</evidence>
<dbReference type="InterPro" id="IPR006288">
    <property type="entry name" value="TFS"/>
</dbReference>
<dbReference type="Pfam" id="PF01096">
    <property type="entry name" value="Zn_ribbon_TFIIS"/>
    <property type="match status" value="1"/>
</dbReference>
<dbReference type="FunFam" id="2.20.25.10:FF:000005">
    <property type="entry name" value="DNA-directed RNA polymerase subunit"/>
    <property type="match status" value="1"/>
</dbReference>
<dbReference type="PANTHER" id="PTHR11239">
    <property type="entry name" value="DNA-DIRECTED RNA POLYMERASE"/>
    <property type="match status" value="1"/>
</dbReference>
<dbReference type="SMART" id="SM00661">
    <property type="entry name" value="RPOL9"/>
    <property type="match status" value="1"/>
</dbReference>
<dbReference type="NCBIfam" id="TIGR01384">
    <property type="entry name" value="TFS_arch"/>
    <property type="match status" value="1"/>
</dbReference>
<dbReference type="InterPro" id="IPR001222">
    <property type="entry name" value="Znf_TFIIS"/>
</dbReference>
<dbReference type="SMART" id="SM00440">
    <property type="entry name" value="ZnF_C2C2"/>
    <property type="match status" value="1"/>
</dbReference>
<feature type="binding site" evidence="10">
    <location>
        <position position="5"/>
    </location>
    <ligand>
        <name>Zn(2+)</name>
        <dbReference type="ChEBI" id="CHEBI:29105"/>
        <label>1</label>
    </ligand>
</feature>
<dbReference type="InterPro" id="IPR001529">
    <property type="entry name" value="Zn_ribbon_RPB9"/>
</dbReference>
<keyword evidence="15" id="KW-1185">Reference proteome</keyword>
<comment type="subcellular location">
    <subcellularLocation>
        <location evidence="1 9">Nucleus</location>
    </subcellularLocation>
</comment>
<keyword evidence="6" id="KW-0805">Transcription regulation</keyword>
<dbReference type="GO" id="GO:0005666">
    <property type="term" value="C:RNA polymerase III complex"/>
    <property type="evidence" value="ECO:0007669"/>
    <property type="project" value="EnsemblFungi"/>
</dbReference>
<feature type="binding site" evidence="10">
    <location>
        <position position="98"/>
    </location>
    <ligand>
        <name>Zn(2+)</name>
        <dbReference type="ChEBI" id="CHEBI:29105"/>
        <label>2</label>
    </ligand>
</feature>
<dbReference type="PIRSF" id="PIRSF005586">
    <property type="entry name" value="RNApol_RpoM"/>
    <property type="match status" value="1"/>
</dbReference>
<dbReference type="SUPFAM" id="SSF57783">
    <property type="entry name" value="Zinc beta-ribbon"/>
    <property type="match status" value="1"/>
</dbReference>
<proteinExistence type="inferred from homology"/>
<evidence type="ECO:0000313" key="14">
    <source>
        <dbReference type="EMBL" id="KXS18190.1"/>
    </source>
</evidence>
<evidence type="ECO:0000256" key="8">
    <source>
        <dbReference type="ARBA" id="ARBA00023242"/>
    </source>
</evidence>
<evidence type="ECO:0000256" key="4">
    <source>
        <dbReference type="ARBA" id="ARBA00022771"/>
    </source>
</evidence>
<dbReference type="GO" id="GO:0008270">
    <property type="term" value="F:zinc ion binding"/>
    <property type="evidence" value="ECO:0007669"/>
    <property type="project" value="UniProtKB-KW"/>
</dbReference>
<feature type="binding site" evidence="10">
    <location>
        <position position="95"/>
    </location>
    <ligand>
        <name>Zn(2+)</name>
        <dbReference type="ChEBI" id="CHEBI:29105"/>
        <label>2</label>
    </ligand>
</feature>
<feature type="binding site" evidence="10">
    <location>
        <position position="27"/>
    </location>
    <ligand>
        <name>Zn(2+)</name>
        <dbReference type="ChEBI" id="CHEBI:29105"/>
        <label>1</label>
    </ligand>
</feature>
<reference evidence="14 15" key="1">
    <citation type="journal article" date="2015" name="Genome Biol. Evol.">
        <title>Phylogenomic analyses indicate that early fungi evolved digesting cell walls of algal ancestors of land plants.</title>
        <authorList>
            <person name="Chang Y."/>
            <person name="Wang S."/>
            <person name="Sekimoto S."/>
            <person name="Aerts A.L."/>
            <person name="Choi C."/>
            <person name="Clum A."/>
            <person name="LaButti K.M."/>
            <person name="Lindquist E.A."/>
            <person name="Yee Ngan C."/>
            <person name="Ohm R.A."/>
            <person name="Salamov A.A."/>
            <person name="Grigoriev I.V."/>
            <person name="Spatafora J.W."/>
            <person name="Berbee M.L."/>
        </authorList>
    </citation>
    <scope>NUCLEOTIDE SEQUENCE [LARGE SCALE GENOMIC DNA]</scope>
    <source>
        <strain evidence="14 15">JEL478</strain>
    </source>
</reference>
<evidence type="ECO:0000259" key="13">
    <source>
        <dbReference type="PROSITE" id="PS51133"/>
    </source>
</evidence>
<evidence type="ECO:0000256" key="7">
    <source>
        <dbReference type="ARBA" id="ARBA00023163"/>
    </source>
</evidence>
<dbReference type="AlphaFoldDB" id="A0A139AN53"/>
<comment type="similarity">
    <text evidence="9 12">Belongs to the archaeal rpoM/eukaryotic RPA12/RPB9/RPC11 RNA polymerase family.</text>
</comment>
<dbReference type="GO" id="GO:0003676">
    <property type="term" value="F:nucleic acid binding"/>
    <property type="evidence" value="ECO:0007669"/>
    <property type="project" value="InterPro"/>
</dbReference>
<evidence type="ECO:0000256" key="3">
    <source>
        <dbReference type="ARBA" id="ARBA00022723"/>
    </source>
</evidence>
<evidence type="ECO:0000256" key="12">
    <source>
        <dbReference type="RuleBase" id="RU003474"/>
    </source>
</evidence>